<dbReference type="AlphaFoldDB" id="A0A6H5H7S9"/>
<evidence type="ECO:0000313" key="2">
    <source>
        <dbReference type="Proteomes" id="UP000479000"/>
    </source>
</evidence>
<dbReference type="Proteomes" id="UP000479000">
    <property type="component" value="Unassembled WGS sequence"/>
</dbReference>
<protein>
    <submittedName>
        <fullName evidence="1">Uncharacterized protein</fullName>
    </submittedName>
</protein>
<gene>
    <name evidence="1" type="ORF">NTEN_LOCUS17633</name>
</gene>
<accession>A0A6H5H7S9</accession>
<sequence>MPEVNRPSVDDILFPAVRPIHNKTGNTKVLQSAMNWVSIPNRKIPGRQSFLYPPMPRATFGEVSDHARYQGHTEVGRCS</sequence>
<dbReference type="EMBL" id="CADCXU010025672">
    <property type="protein sequence ID" value="CAB0012944.1"/>
    <property type="molecule type" value="Genomic_DNA"/>
</dbReference>
<reference evidence="1 2" key="1">
    <citation type="submission" date="2020-02" db="EMBL/GenBank/DDBJ databases">
        <authorList>
            <person name="Ferguson B K."/>
        </authorList>
    </citation>
    <scope>NUCLEOTIDE SEQUENCE [LARGE SCALE GENOMIC DNA]</scope>
</reference>
<name>A0A6H5H7S9_9HEMI</name>
<proteinExistence type="predicted"/>
<organism evidence="1 2">
    <name type="scientific">Nesidiocoris tenuis</name>
    <dbReference type="NCBI Taxonomy" id="355587"/>
    <lineage>
        <taxon>Eukaryota</taxon>
        <taxon>Metazoa</taxon>
        <taxon>Ecdysozoa</taxon>
        <taxon>Arthropoda</taxon>
        <taxon>Hexapoda</taxon>
        <taxon>Insecta</taxon>
        <taxon>Pterygota</taxon>
        <taxon>Neoptera</taxon>
        <taxon>Paraneoptera</taxon>
        <taxon>Hemiptera</taxon>
        <taxon>Heteroptera</taxon>
        <taxon>Panheteroptera</taxon>
        <taxon>Cimicomorpha</taxon>
        <taxon>Miridae</taxon>
        <taxon>Dicyphina</taxon>
        <taxon>Nesidiocoris</taxon>
    </lineage>
</organism>
<evidence type="ECO:0000313" key="1">
    <source>
        <dbReference type="EMBL" id="CAB0012944.1"/>
    </source>
</evidence>
<keyword evidence="2" id="KW-1185">Reference proteome</keyword>